<dbReference type="Proteomes" id="UP000649617">
    <property type="component" value="Unassembled WGS sequence"/>
</dbReference>
<organism evidence="2 3">
    <name type="scientific">Symbiodinium pilosum</name>
    <name type="common">Dinoflagellate</name>
    <dbReference type="NCBI Taxonomy" id="2952"/>
    <lineage>
        <taxon>Eukaryota</taxon>
        <taxon>Sar</taxon>
        <taxon>Alveolata</taxon>
        <taxon>Dinophyceae</taxon>
        <taxon>Suessiales</taxon>
        <taxon>Symbiodiniaceae</taxon>
        <taxon>Symbiodinium</taxon>
    </lineage>
</organism>
<evidence type="ECO:0000259" key="1">
    <source>
        <dbReference type="PROSITE" id="PS50042"/>
    </source>
</evidence>
<dbReference type="InterPro" id="IPR014710">
    <property type="entry name" value="RmlC-like_jellyroll"/>
</dbReference>
<protein>
    <submittedName>
        <fullName evidence="2">Kmo protein</fullName>
    </submittedName>
</protein>
<dbReference type="InterPro" id="IPR000595">
    <property type="entry name" value="cNMP-bd_dom"/>
</dbReference>
<dbReference type="CDD" id="cd00038">
    <property type="entry name" value="CAP_ED"/>
    <property type="match status" value="1"/>
</dbReference>
<dbReference type="PROSITE" id="PS50042">
    <property type="entry name" value="CNMP_BINDING_3"/>
    <property type="match status" value="1"/>
</dbReference>
<accession>A0A812N4Z7</accession>
<dbReference type="Gene3D" id="2.60.120.10">
    <property type="entry name" value="Jelly Rolls"/>
    <property type="match status" value="1"/>
</dbReference>
<evidence type="ECO:0000313" key="2">
    <source>
        <dbReference type="EMBL" id="CAE7302570.1"/>
    </source>
</evidence>
<sequence>MAITSEVPLSLPPPEGEAVVLLDRGRIVSSLRVKSVDVVHRSVTVQRNAGTDNEAEELIEYDLLIGSDGVRSRVRQAMNSELPPGSSLTDEDPFYCLKCRFESELRVMPGGRGLEASREGASRRVEKLSRCDRSGSASQMLLDRDSLRTERWHCVIVSWSSDEAPEELLEASDPDQISTHQGVNYGIYDGGFWAKQLVESIYYFGYLCGNDVVHPNYFPMRGEGLPYIVLGVLALWEGIRRPFTETVMYVPFDRLAAEIWTSLVQQSSMAAFSERRADEGWALLDLIELQSAAEVRASALVQGPLVFGFFLEQLGRGTLKPLADIGARLLEDRIQSNQESSAEEVNQFVSHLKFQPTMKFSPGVLFFLLEQAVLVLWKAGLDLLSRLQPPMQTALMATDESYAQLVGRNQTWLALLRSARVAAGVARLSYVQELHAFAGLDEEESALWAQNFTVQEYLQDDVLVRQSSPVNQQCFFGIRTGTCKVFRNGAEVATLEAGDCFGEASLVLGVPSPVTVKADSDVTLLVMKGEAFCSLMVRAPPLLRGALEAAADRYGAHFQEVVAEQEEGRQRVRRLLEHVVTEGMHGSSSKHSAVDLDHLLGTVGIESYSNGDLVALGCQQLRVVEHGSCKVVRGGRQVRAIQAGDFFGPDLAADERVVACSDEVRVCSFTNEGQTSMGFLLNSRPS</sequence>
<dbReference type="OrthoDB" id="418656at2759"/>
<dbReference type="Gene3D" id="3.50.50.60">
    <property type="entry name" value="FAD/NAD(P)-binding domain"/>
    <property type="match status" value="1"/>
</dbReference>
<dbReference type="Pfam" id="PF00027">
    <property type="entry name" value="cNMP_binding"/>
    <property type="match status" value="1"/>
</dbReference>
<name>A0A812N4Z7_SYMPI</name>
<evidence type="ECO:0000313" key="3">
    <source>
        <dbReference type="Proteomes" id="UP000649617"/>
    </source>
</evidence>
<dbReference type="SUPFAM" id="SSF51206">
    <property type="entry name" value="cAMP-binding domain-like"/>
    <property type="match status" value="1"/>
</dbReference>
<proteinExistence type="predicted"/>
<dbReference type="InterPro" id="IPR036188">
    <property type="entry name" value="FAD/NAD-bd_sf"/>
</dbReference>
<dbReference type="SMART" id="SM00100">
    <property type="entry name" value="cNMP"/>
    <property type="match status" value="1"/>
</dbReference>
<reference evidence="2" key="1">
    <citation type="submission" date="2021-02" db="EMBL/GenBank/DDBJ databases">
        <authorList>
            <person name="Dougan E. K."/>
            <person name="Rhodes N."/>
            <person name="Thang M."/>
            <person name="Chan C."/>
        </authorList>
    </citation>
    <scope>NUCLEOTIDE SEQUENCE</scope>
</reference>
<keyword evidence="3" id="KW-1185">Reference proteome</keyword>
<comment type="caution">
    <text evidence="2">The sequence shown here is derived from an EMBL/GenBank/DDBJ whole genome shotgun (WGS) entry which is preliminary data.</text>
</comment>
<gene>
    <name evidence="2" type="primary">kmo</name>
    <name evidence="2" type="ORF">SPIL2461_LOCUS6831</name>
</gene>
<dbReference type="EMBL" id="CAJNIZ010010557">
    <property type="protein sequence ID" value="CAE7302570.1"/>
    <property type="molecule type" value="Genomic_DNA"/>
</dbReference>
<dbReference type="SUPFAM" id="SSF51905">
    <property type="entry name" value="FAD/NAD(P)-binding domain"/>
    <property type="match status" value="1"/>
</dbReference>
<dbReference type="AlphaFoldDB" id="A0A812N4Z7"/>
<dbReference type="InterPro" id="IPR018490">
    <property type="entry name" value="cNMP-bd_dom_sf"/>
</dbReference>
<feature type="domain" description="Cyclic nucleotide-binding" evidence="1">
    <location>
        <begin position="475"/>
        <end position="553"/>
    </location>
</feature>